<evidence type="ECO:0000313" key="2">
    <source>
        <dbReference type="Proteomes" id="UP000826271"/>
    </source>
</evidence>
<dbReference type="AlphaFoldDB" id="A0AAV6WA10"/>
<proteinExistence type="predicted"/>
<reference evidence="1" key="1">
    <citation type="submission" date="2019-10" db="EMBL/GenBank/DDBJ databases">
        <authorList>
            <person name="Zhang R."/>
            <person name="Pan Y."/>
            <person name="Wang J."/>
            <person name="Ma R."/>
            <person name="Yu S."/>
        </authorList>
    </citation>
    <scope>NUCLEOTIDE SEQUENCE</scope>
    <source>
        <strain evidence="1">LA-IB0</strain>
        <tissue evidence="1">Leaf</tissue>
    </source>
</reference>
<accession>A0AAV6WA10</accession>
<dbReference type="EMBL" id="WHWC01000018">
    <property type="protein sequence ID" value="KAG8364726.1"/>
    <property type="molecule type" value="Genomic_DNA"/>
</dbReference>
<organism evidence="1 2">
    <name type="scientific">Buddleja alternifolia</name>
    <dbReference type="NCBI Taxonomy" id="168488"/>
    <lineage>
        <taxon>Eukaryota</taxon>
        <taxon>Viridiplantae</taxon>
        <taxon>Streptophyta</taxon>
        <taxon>Embryophyta</taxon>
        <taxon>Tracheophyta</taxon>
        <taxon>Spermatophyta</taxon>
        <taxon>Magnoliopsida</taxon>
        <taxon>eudicotyledons</taxon>
        <taxon>Gunneridae</taxon>
        <taxon>Pentapetalae</taxon>
        <taxon>asterids</taxon>
        <taxon>lamiids</taxon>
        <taxon>Lamiales</taxon>
        <taxon>Scrophulariaceae</taxon>
        <taxon>Buddlejeae</taxon>
        <taxon>Buddleja</taxon>
    </lineage>
</organism>
<comment type="caution">
    <text evidence="1">The sequence shown here is derived from an EMBL/GenBank/DDBJ whole genome shotgun (WGS) entry which is preliminary data.</text>
</comment>
<evidence type="ECO:0008006" key="3">
    <source>
        <dbReference type="Google" id="ProtNLM"/>
    </source>
</evidence>
<name>A0AAV6WA10_9LAMI</name>
<protein>
    <recommendedName>
        <fullName evidence="3">Retrotransposon gag domain-containing protein</fullName>
    </recommendedName>
</protein>
<evidence type="ECO:0000313" key="1">
    <source>
        <dbReference type="EMBL" id="KAG8364726.1"/>
    </source>
</evidence>
<dbReference type="Proteomes" id="UP000826271">
    <property type="component" value="Unassembled WGS sequence"/>
</dbReference>
<sequence>MIMNLTSKIKTNIFDGGHEKGASREVYHCEQFFEEDETPLDAKVKLATVHLEGKALQWHQIFMKARLARELPNSEEYVRALSDRFGVYFPENYTEEMETEELKEDQEEVCEENKIEEENVINYHVSMNAMTDIHDFRTMRVSGTSQGDIKWNFNQLKMEFTMKGQKVSLRGMQPASIKLEEEEQGSLYGLTYPSEDTCSKEGIELLLEEFAVLFEH</sequence>
<gene>
    <name evidence="1" type="ORF">BUALT_Bualt18G0028700</name>
</gene>
<keyword evidence="2" id="KW-1185">Reference proteome</keyword>